<dbReference type="InterPro" id="IPR004358">
    <property type="entry name" value="Sig_transdc_His_kin-like_C"/>
</dbReference>
<proteinExistence type="predicted"/>
<name>A0A9W6EUI5_9FLAO</name>
<dbReference type="InterPro" id="IPR036097">
    <property type="entry name" value="HisK_dim/P_sf"/>
</dbReference>
<evidence type="ECO:0000313" key="7">
    <source>
        <dbReference type="Proteomes" id="UP001143545"/>
    </source>
</evidence>
<dbReference type="CDD" id="cd00082">
    <property type="entry name" value="HisKA"/>
    <property type="match status" value="1"/>
</dbReference>
<dbReference type="SUPFAM" id="SSF55874">
    <property type="entry name" value="ATPase domain of HSP90 chaperone/DNA topoisomerase II/histidine kinase"/>
    <property type="match status" value="1"/>
</dbReference>
<keyword evidence="6" id="KW-0418">Kinase</keyword>
<dbReference type="GO" id="GO:0000155">
    <property type="term" value="F:phosphorelay sensor kinase activity"/>
    <property type="evidence" value="ECO:0007669"/>
    <property type="project" value="InterPro"/>
</dbReference>
<keyword evidence="3" id="KW-0597">Phosphoprotein</keyword>
<accession>A0A9W6EUI5</accession>
<keyword evidence="4" id="KW-0472">Membrane</keyword>
<evidence type="ECO:0000256" key="3">
    <source>
        <dbReference type="ARBA" id="ARBA00022553"/>
    </source>
</evidence>
<evidence type="ECO:0000259" key="5">
    <source>
        <dbReference type="PROSITE" id="PS50109"/>
    </source>
</evidence>
<dbReference type="AlphaFoldDB" id="A0A9W6EUI5"/>
<sequence>MFLQKRNTIRWILIVSSFIIVSLILWNTYNFFQKFKNEERTKMEIWANAQQTLINAPTTTFSSNGESVDLDLPLKILRSNKSNPMILVSIDGSIQTQNLDEKEAEDSLYIQQKIKQFENENQPIEVLDNGEKLSTLYYGNSDLLNKLKYYPMALLLIIFLFGSVVYFFYRTAKISDQNKLWAGMAKETAHQIGTPLSSLLGWTELLKSMDVDSSVTSEIEKDIDRLQTITDRFSKIGSIPKLDLTNIIKETESSYLYLQSRSSKRVHFSFEAPNKELFVQLNSQLYSWTIENLVKNAIDAMRGSGELKIAISETEQHVKIKVTDTGKGIQKQDFKNIFKPGFTTKKRGWGLGLSLVKRIIEDYHKGRIKVLTSELGKGTTMQISLKKEG</sequence>
<feature type="transmembrane region" description="Helical" evidence="4">
    <location>
        <begin position="12"/>
        <end position="32"/>
    </location>
</feature>
<protein>
    <recommendedName>
        <fullName evidence="2">histidine kinase</fullName>
        <ecNumber evidence="2">2.7.13.3</ecNumber>
    </recommendedName>
</protein>
<dbReference type="InterPro" id="IPR005467">
    <property type="entry name" value="His_kinase_dom"/>
</dbReference>
<evidence type="ECO:0000256" key="1">
    <source>
        <dbReference type="ARBA" id="ARBA00000085"/>
    </source>
</evidence>
<keyword evidence="6" id="KW-0808">Transferase</keyword>
<comment type="catalytic activity">
    <reaction evidence="1">
        <text>ATP + protein L-histidine = ADP + protein N-phospho-L-histidine.</text>
        <dbReference type="EC" id="2.7.13.3"/>
    </reaction>
</comment>
<dbReference type="PANTHER" id="PTHR43065:SF42">
    <property type="entry name" value="TWO-COMPONENT SENSOR PPRA"/>
    <property type="match status" value="1"/>
</dbReference>
<dbReference type="InterPro" id="IPR003661">
    <property type="entry name" value="HisK_dim/P_dom"/>
</dbReference>
<gene>
    <name evidence="6" type="primary">porY</name>
    <name evidence="6" type="ORF">NBRC110019_16790</name>
</gene>
<reference evidence="6" key="1">
    <citation type="submission" date="2022-07" db="EMBL/GenBank/DDBJ databases">
        <title>Taxonomy of Novel Oxalotrophic and Methylotrophic Bacteria.</title>
        <authorList>
            <person name="Sahin N."/>
            <person name="Tani A."/>
        </authorList>
    </citation>
    <scope>NUCLEOTIDE SEQUENCE</scope>
    <source>
        <strain evidence="6">AM327</strain>
    </source>
</reference>
<dbReference type="SMART" id="SM00387">
    <property type="entry name" value="HATPase_c"/>
    <property type="match status" value="1"/>
</dbReference>
<dbReference type="PRINTS" id="PR00344">
    <property type="entry name" value="BCTRLSENSOR"/>
</dbReference>
<keyword evidence="4" id="KW-1133">Transmembrane helix</keyword>
<dbReference type="Proteomes" id="UP001143545">
    <property type="component" value="Unassembled WGS sequence"/>
</dbReference>
<dbReference type="PROSITE" id="PS50109">
    <property type="entry name" value="HIS_KIN"/>
    <property type="match status" value="1"/>
</dbReference>
<dbReference type="Pfam" id="PF02518">
    <property type="entry name" value="HATPase_c"/>
    <property type="match status" value="1"/>
</dbReference>
<evidence type="ECO:0000313" key="6">
    <source>
        <dbReference type="EMBL" id="GLB52639.1"/>
    </source>
</evidence>
<dbReference type="Pfam" id="PF00512">
    <property type="entry name" value="HisKA"/>
    <property type="match status" value="1"/>
</dbReference>
<dbReference type="Gene3D" id="3.30.565.10">
    <property type="entry name" value="Histidine kinase-like ATPase, C-terminal domain"/>
    <property type="match status" value="1"/>
</dbReference>
<dbReference type="PANTHER" id="PTHR43065">
    <property type="entry name" value="SENSOR HISTIDINE KINASE"/>
    <property type="match status" value="1"/>
</dbReference>
<keyword evidence="4" id="KW-0812">Transmembrane</keyword>
<dbReference type="SUPFAM" id="SSF47384">
    <property type="entry name" value="Homodimeric domain of signal transducing histidine kinase"/>
    <property type="match status" value="1"/>
</dbReference>
<dbReference type="EC" id="2.7.13.3" evidence="2"/>
<feature type="domain" description="Histidine kinase" evidence="5">
    <location>
        <begin position="187"/>
        <end position="389"/>
    </location>
</feature>
<dbReference type="SMART" id="SM00388">
    <property type="entry name" value="HisKA"/>
    <property type="match status" value="1"/>
</dbReference>
<comment type="caution">
    <text evidence="6">The sequence shown here is derived from an EMBL/GenBank/DDBJ whole genome shotgun (WGS) entry which is preliminary data.</text>
</comment>
<dbReference type="InterPro" id="IPR036890">
    <property type="entry name" value="HATPase_C_sf"/>
</dbReference>
<dbReference type="Gene3D" id="1.10.287.130">
    <property type="match status" value="1"/>
</dbReference>
<dbReference type="InterPro" id="IPR003594">
    <property type="entry name" value="HATPase_dom"/>
</dbReference>
<dbReference type="RefSeq" id="WP_281754051.1">
    <property type="nucleotide sequence ID" value="NZ_BRVP01000010.1"/>
</dbReference>
<evidence type="ECO:0000256" key="4">
    <source>
        <dbReference type="SAM" id="Phobius"/>
    </source>
</evidence>
<dbReference type="EMBL" id="BRVP01000010">
    <property type="protein sequence ID" value="GLB52639.1"/>
    <property type="molecule type" value="Genomic_DNA"/>
</dbReference>
<feature type="transmembrane region" description="Helical" evidence="4">
    <location>
        <begin position="149"/>
        <end position="169"/>
    </location>
</feature>
<organism evidence="6 7">
    <name type="scientific">Neptunitalea chrysea</name>
    <dbReference type="NCBI Taxonomy" id="1647581"/>
    <lineage>
        <taxon>Bacteria</taxon>
        <taxon>Pseudomonadati</taxon>
        <taxon>Bacteroidota</taxon>
        <taxon>Flavobacteriia</taxon>
        <taxon>Flavobacteriales</taxon>
        <taxon>Flavobacteriaceae</taxon>
        <taxon>Neptunitalea</taxon>
    </lineage>
</organism>
<evidence type="ECO:0000256" key="2">
    <source>
        <dbReference type="ARBA" id="ARBA00012438"/>
    </source>
</evidence>
<keyword evidence="7" id="KW-1185">Reference proteome</keyword>